<dbReference type="Pfam" id="PF00296">
    <property type="entry name" value="Bac_luciferase"/>
    <property type="match status" value="1"/>
</dbReference>
<dbReference type="GO" id="GO:0005829">
    <property type="term" value="C:cytosol"/>
    <property type="evidence" value="ECO:0007669"/>
    <property type="project" value="TreeGrafter"/>
</dbReference>
<comment type="caution">
    <text evidence="3">The sequence shown here is derived from an EMBL/GenBank/DDBJ whole genome shotgun (WGS) entry which is preliminary data.</text>
</comment>
<evidence type="ECO:0000259" key="2">
    <source>
        <dbReference type="Pfam" id="PF00296"/>
    </source>
</evidence>
<evidence type="ECO:0000313" key="3">
    <source>
        <dbReference type="EMBL" id="TDL45248.1"/>
    </source>
</evidence>
<dbReference type="PANTHER" id="PTHR30137">
    <property type="entry name" value="LUCIFERASE-LIKE MONOOXYGENASE"/>
    <property type="match status" value="1"/>
</dbReference>
<reference evidence="3 4" key="1">
    <citation type="submission" date="2019-03" db="EMBL/GenBank/DDBJ databases">
        <title>Genome Sequencing and Assembly of Various Microbes Isolated from Partially Reclaimed Soil and Acid Mine Drainage (AMD) Site.</title>
        <authorList>
            <person name="Steinbock B."/>
            <person name="Bechtold R."/>
            <person name="Sevigny J.L."/>
            <person name="Thomas D."/>
            <person name="Cuthill L.R."/>
            <person name="Aveiro Johannsen E.J."/>
            <person name="Thomas K."/>
            <person name="Ghosh A."/>
        </authorList>
    </citation>
    <scope>NUCLEOTIDE SEQUENCE [LARGE SCALE GENOMIC DNA]</scope>
    <source>
        <strain evidence="3 4">F-B2</strain>
    </source>
</reference>
<dbReference type="InterPro" id="IPR050766">
    <property type="entry name" value="Bact_Lucif_Oxidored"/>
</dbReference>
<dbReference type="InterPro" id="IPR011251">
    <property type="entry name" value="Luciferase-like_dom"/>
</dbReference>
<gene>
    <name evidence="3" type="ORF">E2R54_01930</name>
</gene>
<dbReference type="EMBL" id="SMZX01000001">
    <property type="protein sequence ID" value="TDL45248.1"/>
    <property type="molecule type" value="Genomic_DNA"/>
</dbReference>
<protein>
    <submittedName>
        <fullName evidence="3">LLM class flavin-dependent oxidoreductase</fullName>
    </submittedName>
</protein>
<name>A0A4R5YJZ3_9MICO</name>
<proteinExistence type="predicted"/>
<sequence length="135" mass="14463">MSVSLSVLDLSPIAPGATAQESIHALVALAQHAERHGYKRVWYSEHHNTPTIASSAPAVLTTHVAAHTSRIRLGAGGVMLPTHVPLLSERKTPPPRNRLCRTIVEPSPADSPPTAMQRRRMLNWTASSSGIDPAA</sequence>
<dbReference type="CDD" id="cd00347">
    <property type="entry name" value="Flavin_utilizing_monoxygenases"/>
    <property type="match status" value="1"/>
</dbReference>
<dbReference type="Gene3D" id="3.20.20.30">
    <property type="entry name" value="Luciferase-like domain"/>
    <property type="match status" value="1"/>
</dbReference>
<dbReference type="AlphaFoldDB" id="A0A4R5YJZ3"/>
<feature type="region of interest" description="Disordered" evidence="1">
    <location>
        <begin position="86"/>
        <end position="116"/>
    </location>
</feature>
<accession>A0A4R5YJZ3</accession>
<organism evidence="3 4">
    <name type="scientific">Microbacterium oleivorans</name>
    <dbReference type="NCBI Taxonomy" id="273677"/>
    <lineage>
        <taxon>Bacteria</taxon>
        <taxon>Bacillati</taxon>
        <taxon>Actinomycetota</taxon>
        <taxon>Actinomycetes</taxon>
        <taxon>Micrococcales</taxon>
        <taxon>Microbacteriaceae</taxon>
        <taxon>Microbacterium</taxon>
    </lineage>
</organism>
<dbReference type="PANTHER" id="PTHR30137:SF6">
    <property type="entry name" value="LUCIFERASE-LIKE MONOOXYGENASE"/>
    <property type="match status" value="1"/>
</dbReference>
<dbReference type="InterPro" id="IPR036661">
    <property type="entry name" value="Luciferase-like_sf"/>
</dbReference>
<evidence type="ECO:0000313" key="4">
    <source>
        <dbReference type="Proteomes" id="UP000295633"/>
    </source>
</evidence>
<feature type="domain" description="Luciferase-like" evidence="2">
    <location>
        <begin position="6"/>
        <end position="86"/>
    </location>
</feature>
<evidence type="ECO:0000256" key="1">
    <source>
        <dbReference type="SAM" id="MobiDB-lite"/>
    </source>
</evidence>
<dbReference type="Proteomes" id="UP000295633">
    <property type="component" value="Unassembled WGS sequence"/>
</dbReference>
<dbReference type="SUPFAM" id="SSF51679">
    <property type="entry name" value="Bacterial luciferase-like"/>
    <property type="match status" value="1"/>
</dbReference>
<dbReference type="GO" id="GO:0016705">
    <property type="term" value="F:oxidoreductase activity, acting on paired donors, with incorporation or reduction of molecular oxygen"/>
    <property type="evidence" value="ECO:0007669"/>
    <property type="project" value="InterPro"/>
</dbReference>